<evidence type="ECO:0000313" key="2">
    <source>
        <dbReference type="EMBL" id="AQV98856.1"/>
    </source>
</evidence>
<sequence length="254" mass="25399">MRNTIQTIARQTRRLTLAALAATAVLSAGCASAGVTGIDQTGLLQPVHADVIYVRAFDASAGQVKQDGGLARKVKLMVAGGSPASATAQLATEAREQVANEIVRALQARGLHAVRSDAPVPAGANALIVDGDLSKIDAGTARRRLLIGLGAGKSEVGAAVRITYQPANGAPVPLQSFVADVDSGQMPGVAETGGVGAAAGHLAMAAGTGAGLHGVSEVRHDSVYADATRLGNTIATQVIAASTEEGWLTGAAAI</sequence>
<dbReference type="KEGG" id="cuh:BJN34_33805"/>
<feature type="signal peptide" evidence="1">
    <location>
        <begin position="1"/>
        <end position="33"/>
    </location>
</feature>
<dbReference type="OrthoDB" id="111773at2"/>
<dbReference type="InterPro" id="IPR025522">
    <property type="entry name" value="DUF4410"/>
</dbReference>
<keyword evidence="1" id="KW-0732">Signal</keyword>
<dbReference type="PROSITE" id="PS51257">
    <property type="entry name" value="PROKAR_LIPOPROTEIN"/>
    <property type="match status" value="1"/>
</dbReference>
<proteinExistence type="predicted"/>
<protein>
    <submittedName>
        <fullName evidence="2">DUF4410 domain-containing protein</fullName>
    </submittedName>
</protein>
<dbReference type="EMBL" id="CP017758">
    <property type="protein sequence ID" value="AQV98856.1"/>
    <property type="molecule type" value="Genomic_DNA"/>
</dbReference>
<dbReference type="Pfam" id="PF14366">
    <property type="entry name" value="DUF4410"/>
    <property type="match status" value="1"/>
</dbReference>
<gene>
    <name evidence="2" type="ORF">BJN34_33805</name>
</gene>
<organism evidence="2 3">
    <name type="scientific">Cupriavidus necator</name>
    <name type="common">Alcaligenes eutrophus</name>
    <name type="synonym">Ralstonia eutropha</name>
    <dbReference type="NCBI Taxonomy" id="106590"/>
    <lineage>
        <taxon>Bacteria</taxon>
        <taxon>Pseudomonadati</taxon>
        <taxon>Pseudomonadota</taxon>
        <taxon>Betaproteobacteria</taxon>
        <taxon>Burkholderiales</taxon>
        <taxon>Burkholderiaceae</taxon>
        <taxon>Cupriavidus</taxon>
    </lineage>
</organism>
<feature type="chain" id="PRO_5012550096" evidence="1">
    <location>
        <begin position="34"/>
        <end position="254"/>
    </location>
</feature>
<name>A0A1U9V1L3_CUPNE</name>
<evidence type="ECO:0000256" key="1">
    <source>
        <dbReference type="SAM" id="SignalP"/>
    </source>
</evidence>
<accession>A0A1U9V1L3</accession>
<dbReference type="RefSeq" id="WP_078201080.1">
    <property type="nucleotide sequence ID" value="NZ_CP017758.1"/>
</dbReference>
<dbReference type="AlphaFoldDB" id="A0A1U9V1L3"/>
<evidence type="ECO:0000313" key="3">
    <source>
        <dbReference type="Proteomes" id="UP000189627"/>
    </source>
</evidence>
<reference evidence="3" key="1">
    <citation type="submission" date="2017-02" db="EMBL/GenBank/DDBJ databases">
        <title>Complete genome sequence of Cupriavidus necator strain NH9, a 3-chlorobenzoate degrader.</title>
        <authorList>
            <person name="Moriuchi R."/>
            <person name="Dohra H."/>
            <person name="Ogawa N."/>
        </authorList>
    </citation>
    <scope>NUCLEOTIDE SEQUENCE [LARGE SCALE GENOMIC DNA]</scope>
    <source>
        <strain evidence="3">NH9</strain>
    </source>
</reference>
<dbReference type="Proteomes" id="UP000189627">
    <property type="component" value="Chromosome 2"/>
</dbReference>